<dbReference type="AlphaFoldDB" id="A0A1J7ID52"/>
<comment type="subcellular location">
    <subcellularLocation>
        <location evidence="1">Golgi apparatus membrane</location>
        <topology evidence="1">Single-pass type II membrane protein</topology>
    </subcellularLocation>
</comment>
<keyword evidence="5" id="KW-0333">Golgi apparatus</keyword>
<dbReference type="InterPro" id="IPR040911">
    <property type="entry name" value="Exostosin_GT47"/>
</dbReference>
<keyword evidence="3" id="KW-0328">Glycosyltransferase</keyword>
<dbReference type="GO" id="GO:0016757">
    <property type="term" value="F:glycosyltransferase activity"/>
    <property type="evidence" value="ECO:0007669"/>
    <property type="project" value="UniProtKB-KW"/>
</dbReference>
<dbReference type="GO" id="GO:0000139">
    <property type="term" value="C:Golgi membrane"/>
    <property type="evidence" value="ECO:0007669"/>
    <property type="project" value="UniProtKB-SubCell"/>
</dbReference>
<keyword evidence="4" id="KW-0812">Transmembrane</keyword>
<sequence length="271" mass="31121">MLEPRAWVMIGIRTCSVGHKPHEKRKTLFYFNGNLGPAYDHGRPEDSYSMGIRQKLAEEFGSSPNKEGKLGKQHAKDVIVTPLRSDNYHVEIASSVFCGVFPGDGWSGRLEDSVLQGCIPVVIQDGIFLPYENVLNYDSFAVRIPEEEIPNLIKILRGFNDTEIKFKLANVQKIWQRFLYRDSIMLEAERQKTVFGHVDDWAVEFLKLTEDDVFTTLIQVLHYKLHSEPWRKQVGMNKTFGLRKQCLGNGWPLRNLRNQDSNVFLAMCKTG</sequence>
<dbReference type="OMA" id="YHVEIAS"/>
<reference evidence="7 8" key="1">
    <citation type="journal article" date="2017" name="Plant Biotechnol. J.">
        <title>A comprehensive draft genome sequence for lupin (Lupinus angustifolius), an emerging health food: insights into plant-microbe interactions and legume evolution.</title>
        <authorList>
            <person name="Hane J.K."/>
            <person name="Ming Y."/>
            <person name="Kamphuis L.G."/>
            <person name="Nelson M.N."/>
            <person name="Garg G."/>
            <person name="Atkins C.A."/>
            <person name="Bayer P.E."/>
            <person name="Bravo A."/>
            <person name="Bringans S."/>
            <person name="Cannon S."/>
            <person name="Edwards D."/>
            <person name="Foley R."/>
            <person name="Gao L.L."/>
            <person name="Harrison M.J."/>
            <person name="Huang W."/>
            <person name="Hurgobin B."/>
            <person name="Li S."/>
            <person name="Liu C.W."/>
            <person name="McGrath A."/>
            <person name="Morahan G."/>
            <person name="Murray J."/>
            <person name="Weller J."/>
            <person name="Jian J."/>
            <person name="Singh K.B."/>
        </authorList>
    </citation>
    <scope>NUCLEOTIDE SEQUENCE [LARGE SCALE GENOMIC DNA]</scope>
    <source>
        <strain evidence="8">cv. Tanjil</strain>
        <tissue evidence="7">Whole plant</tissue>
    </source>
</reference>
<proteinExistence type="inferred from homology"/>
<evidence type="ECO:0000256" key="1">
    <source>
        <dbReference type="ARBA" id="ARBA00004323"/>
    </source>
</evidence>
<protein>
    <recommendedName>
        <fullName evidence="6">Exostosin GT47 domain-containing protein</fullName>
    </recommendedName>
</protein>
<keyword evidence="4" id="KW-0735">Signal-anchor</keyword>
<evidence type="ECO:0000259" key="6">
    <source>
        <dbReference type="Pfam" id="PF03016"/>
    </source>
</evidence>
<gene>
    <name evidence="7" type="ORF">TanjilG_15309</name>
</gene>
<dbReference type="EMBL" id="CM007365">
    <property type="protein sequence ID" value="OIW12069.1"/>
    <property type="molecule type" value="Genomic_DNA"/>
</dbReference>
<evidence type="ECO:0000256" key="2">
    <source>
        <dbReference type="ARBA" id="ARBA00010271"/>
    </source>
</evidence>
<dbReference type="Proteomes" id="UP000188354">
    <property type="component" value="Chromosome LG05"/>
</dbReference>
<feature type="domain" description="Exostosin GT47" evidence="6">
    <location>
        <begin position="19"/>
        <end position="157"/>
    </location>
</feature>
<keyword evidence="8" id="KW-1185">Reference proteome</keyword>
<comment type="similarity">
    <text evidence="2">Belongs to the glycosyltransferase 47 family.</text>
</comment>
<evidence type="ECO:0000256" key="5">
    <source>
        <dbReference type="ARBA" id="ARBA00023034"/>
    </source>
</evidence>
<evidence type="ECO:0000313" key="7">
    <source>
        <dbReference type="EMBL" id="OIW12069.1"/>
    </source>
</evidence>
<dbReference type="Pfam" id="PF03016">
    <property type="entry name" value="Exostosin_GT47"/>
    <property type="match status" value="1"/>
</dbReference>
<dbReference type="InterPro" id="IPR004263">
    <property type="entry name" value="Exostosin"/>
</dbReference>
<evidence type="ECO:0000256" key="3">
    <source>
        <dbReference type="ARBA" id="ARBA00022676"/>
    </source>
</evidence>
<organism evidence="7 8">
    <name type="scientific">Lupinus angustifolius</name>
    <name type="common">Narrow-leaved blue lupine</name>
    <dbReference type="NCBI Taxonomy" id="3871"/>
    <lineage>
        <taxon>Eukaryota</taxon>
        <taxon>Viridiplantae</taxon>
        <taxon>Streptophyta</taxon>
        <taxon>Embryophyta</taxon>
        <taxon>Tracheophyta</taxon>
        <taxon>Spermatophyta</taxon>
        <taxon>Magnoliopsida</taxon>
        <taxon>eudicotyledons</taxon>
        <taxon>Gunneridae</taxon>
        <taxon>Pentapetalae</taxon>
        <taxon>rosids</taxon>
        <taxon>fabids</taxon>
        <taxon>Fabales</taxon>
        <taxon>Fabaceae</taxon>
        <taxon>Papilionoideae</taxon>
        <taxon>50 kb inversion clade</taxon>
        <taxon>genistoids sensu lato</taxon>
        <taxon>core genistoids</taxon>
        <taxon>Genisteae</taxon>
        <taxon>Lupinus</taxon>
    </lineage>
</organism>
<accession>A0A1J7ID52</accession>
<keyword evidence="3" id="KW-0808">Transferase</keyword>
<evidence type="ECO:0000256" key="4">
    <source>
        <dbReference type="ARBA" id="ARBA00022968"/>
    </source>
</evidence>
<name>A0A1J7ID52_LUPAN</name>
<evidence type="ECO:0000313" key="8">
    <source>
        <dbReference type="Proteomes" id="UP000188354"/>
    </source>
</evidence>
<dbReference type="Gramene" id="OIW12069">
    <property type="protein sequence ID" value="OIW12069"/>
    <property type="gene ID" value="TanjilG_15309"/>
</dbReference>
<dbReference type="PANTHER" id="PTHR11062:SF268">
    <property type="entry name" value="FAMILY PROTEIN, PUTATIVE, EXPRESSED-RELATED"/>
    <property type="match status" value="1"/>
</dbReference>
<dbReference type="PANTHER" id="PTHR11062">
    <property type="entry name" value="EXOSTOSIN HEPARAN SULFATE GLYCOSYLTRANSFERASE -RELATED"/>
    <property type="match status" value="1"/>
</dbReference>